<dbReference type="PANTHER" id="PTHR30160:SF1">
    <property type="entry name" value="LIPOPOLYSACCHARIDE 1,2-N-ACETYLGLUCOSAMINETRANSFERASE-RELATED"/>
    <property type="match status" value="1"/>
</dbReference>
<accession>A0A4Y8AAV1</accession>
<protein>
    <submittedName>
        <fullName evidence="3">Heptosyltransferase-2</fullName>
        <ecNumber evidence="3">2.4.-.-</ecNumber>
    </submittedName>
</protein>
<dbReference type="RefSeq" id="WP_134337137.1">
    <property type="nucleotide sequence ID" value="NZ_BMCZ01000005.1"/>
</dbReference>
<dbReference type="GO" id="GO:0005829">
    <property type="term" value="C:cytosol"/>
    <property type="evidence" value="ECO:0007669"/>
    <property type="project" value="TreeGrafter"/>
</dbReference>
<reference evidence="4 5" key="1">
    <citation type="journal article" date="2016" name="Int. J. Syst. Evol. Microbiol.">
        <title>Proposal of Mucilaginibacter phyllosphaerae sp. nov. isolated from the phyllosphere of Galium album.</title>
        <authorList>
            <person name="Aydogan E.L."/>
            <person name="Busse H.J."/>
            <person name="Moser G."/>
            <person name="Muller C."/>
            <person name="Kampfer P."/>
            <person name="Glaeser S.P."/>
        </authorList>
    </citation>
    <scope>NUCLEOTIDE SEQUENCE [LARGE SCALE GENOMIC DNA]</scope>
    <source>
        <strain evidence="4 5">PP-F2FG21</strain>
    </source>
</reference>
<evidence type="ECO:0000256" key="2">
    <source>
        <dbReference type="ARBA" id="ARBA00022679"/>
    </source>
</evidence>
<dbReference type="GO" id="GO:0009244">
    <property type="term" value="P:lipopolysaccharide core region biosynthetic process"/>
    <property type="evidence" value="ECO:0007669"/>
    <property type="project" value="TreeGrafter"/>
</dbReference>
<evidence type="ECO:0000313" key="6">
    <source>
        <dbReference type="Proteomes" id="UP000583101"/>
    </source>
</evidence>
<dbReference type="EC" id="2.4.-.-" evidence="3"/>
<keyword evidence="6" id="KW-1185">Reference proteome</keyword>
<dbReference type="Proteomes" id="UP000583101">
    <property type="component" value="Unassembled WGS sequence"/>
</dbReference>
<reference evidence="4" key="2">
    <citation type="submission" date="2019-03" db="EMBL/GenBank/DDBJ databases">
        <authorList>
            <person name="Yan Y.-Q."/>
            <person name="Du Z.-J."/>
        </authorList>
    </citation>
    <scope>NUCLEOTIDE SEQUENCE</scope>
    <source>
        <strain evidence="4">PP-F2FG21</strain>
    </source>
</reference>
<reference evidence="3 6" key="3">
    <citation type="submission" date="2020-08" db="EMBL/GenBank/DDBJ databases">
        <title>Genomic Encyclopedia of Type Strains, Phase IV (KMG-IV): sequencing the most valuable type-strain genomes for metagenomic binning, comparative biology and taxonomic classification.</title>
        <authorList>
            <person name="Goeker M."/>
        </authorList>
    </citation>
    <scope>NUCLEOTIDE SEQUENCE [LARGE SCALE GENOMIC DNA]</scope>
    <source>
        <strain evidence="3 6">DSM 100995</strain>
    </source>
</reference>
<dbReference type="EMBL" id="SNQG01000005">
    <property type="protein sequence ID" value="TEW65062.1"/>
    <property type="molecule type" value="Genomic_DNA"/>
</dbReference>
<dbReference type="SUPFAM" id="SSF53756">
    <property type="entry name" value="UDP-Glycosyltransferase/glycogen phosphorylase"/>
    <property type="match status" value="1"/>
</dbReference>
<dbReference type="OrthoDB" id="9768048at2"/>
<evidence type="ECO:0000256" key="1">
    <source>
        <dbReference type="ARBA" id="ARBA00022676"/>
    </source>
</evidence>
<evidence type="ECO:0000313" key="4">
    <source>
        <dbReference type="EMBL" id="TEW65062.1"/>
    </source>
</evidence>
<organism evidence="4 5">
    <name type="scientific">Mucilaginibacter phyllosphaerae</name>
    <dbReference type="NCBI Taxonomy" id="1812349"/>
    <lineage>
        <taxon>Bacteria</taxon>
        <taxon>Pseudomonadati</taxon>
        <taxon>Bacteroidota</taxon>
        <taxon>Sphingobacteriia</taxon>
        <taxon>Sphingobacteriales</taxon>
        <taxon>Sphingobacteriaceae</taxon>
        <taxon>Mucilaginibacter</taxon>
    </lineage>
</organism>
<evidence type="ECO:0000313" key="5">
    <source>
        <dbReference type="Proteomes" id="UP000297248"/>
    </source>
</evidence>
<dbReference type="EMBL" id="JACIEG010000004">
    <property type="protein sequence ID" value="MBB3969678.1"/>
    <property type="molecule type" value="Genomic_DNA"/>
</dbReference>
<dbReference type="PANTHER" id="PTHR30160">
    <property type="entry name" value="TETRAACYLDISACCHARIDE 4'-KINASE-RELATED"/>
    <property type="match status" value="1"/>
</dbReference>
<name>A0A4Y8AAV1_9SPHI</name>
<dbReference type="Proteomes" id="UP000297248">
    <property type="component" value="Unassembled WGS sequence"/>
</dbReference>
<keyword evidence="2 3" id="KW-0808">Transferase</keyword>
<dbReference type="Gene3D" id="3.40.50.2000">
    <property type="entry name" value="Glycogen Phosphorylase B"/>
    <property type="match status" value="2"/>
</dbReference>
<comment type="caution">
    <text evidence="4">The sequence shown here is derived from an EMBL/GenBank/DDBJ whole genome shotgun (WGS) entry which is preliminary data.</text>
</comment>
<proteinExistence type="predicted"/>
<dbReference type="CDD" id="cd03789">
    <property type="entry name" value="GT9_LPS_heptosyltransferase"/>
    <property type="match status" value="1"/>
</dbReference>
<dbReference type="AlphaFoldDB" id="A0A4Y8AAV1"/>
<gene>
    <name evidence="4" type="ORF">E2R65_14190</name>
    <name evidence="3" type="ORF">GGR35_002291</name>
</gene>
<dbReference type="GO" id="GO:0008713">
    <property type="term" value="F:ADP-heptose-lipopolysaccharide heptosyltransferase activity"/>
    <property type="evidence" value="ECO:0007669"/>
    <property type="project" value="TreeGrafter"/>
</dbReference>
<dbReference type="Pfam" id="PF01075">
    <property type="entry name" value="Glyco_transf_9"/>
    <property type="match status" value="1"/>
</dbReference>
<sequence>MKPIRYRFSPNVSPNKIALIKLIDRALLFLMPKPAYQPQVPVKTITITQFAHIGDLILLMPALKKLKILTNYKINLVVSSQNFSIASKLKFIDKIEIADAPYFLRGKKGTYFQFIGQLKKIKTDLIFDVRGDLRNNLFIKLFTRHKLFVGYNVAGGDALLNLVLPYPHGRHITGLVDPLFDYLQLPQINFSVCWHEKDVPFEVIDDHLFPEDFMVVHLGAGEQSRRWGMHNFAKTIKSLAETIPVYVLGTAQDADAGQLKLLNSIPNVTVCIGRYSILQSIYILKKSSVFLGLDSGFSHIAAMLKKKVFVLFSGTANKDVWRPYNFYDNQITFIKRNVPCDCGTGCGKLICADNICMTLISPPEVINLIKIYLSKKASVINNG</sequence>
<dbReference type="InterPro" id="IPR051199">
    <property type="entry name" value="LPS_LOS_Heptosyltrfase"/>
</dbReference>
<keyword evidence="1 3" id="KW-0328">Glycosyltransferase</keyword>
<evidence type="ECO:0000313" key="3">
    <source>
        <dbReference type="EMBL" id="MBB3969678.1"/>
    </source>
</evidence>
<dbReference type="InterPro" id="IPR002201">
    <property type="entry name" value="Glyco_trans_9"/>
</dbReference>